<evidence type="ECO:0000313" key="4">
    <source>
        <dbReference type="EMBL" id="ABW32426.1"/>
    </source>
</evidence>
<comment type="similarity">
    <text evidence="1 3">Belongs to the CpcT/CpeT biliprotein lyase family.</text>
</comment>
<evidence type="ECO:0000256" key="3">
    <source>
        <dbReference type="HAMAP-Rule" id="MF_01460"/>
    </source>
</evidence>
<evidence type="ECO:0000313" key="5">
    <source>
        <dbReference type="Proteomes" id="UP000000268"/>
    </source>
</evidence>
<evidence type="ECO:0000256" key="2">
    <source>
        <dbReference type="ARBA" id="ARBA00023239"/>
    </source>
</evidence>
<protein>
    <recommendedName>
        <fullName evidence="3">Chromophore lyase CpcT/CpeT</fullName>
        <ecNumber evidence="3">4.-.-.-</ecNumber>
    </recommendedName>
</protein>
<name>A8ZML5_ACAM1</name>
<dbReference type="OrthoDB" id="509174at2"/>
<dbReference type="KEGG" id="amr:AM1_C0119"/>
<accession>A8ZML5</accession>
<dbReference type="Pfam" id="PF06206">
    <property type="entry name" value="CpeT"/>
    <property type="match status" value="1"/>
</dbReference>
<dbReference type="HOGENOM" id="CLU_092589_0_0_3"/>
<keyword evidence="2 3" id="KW-0456">Lyase</keyword>
<dbReference type="CDD" id="cd16338">
    <property type="entry name" value="CpcT"/>
    <property type="match status" value="1"/>
</dbReference>
<dbReference type="Gene3D" id="2.40.128.590">
    <property type="entry name" value="CpcT/CpeT domain"/>
    <property type="match status" value="1"/>
</dbReference>
<sequence>MTHSTDSYTLAKWLAAEFSNQAQAIENPPLYAHIQVSIRPLPRKLLTGYCLYLEQAYAFMLKKPYRTRVIHILEHKDSILIENYELHKKELFLGGTRDPLILNKISTEHLIKKEGCDMNVEWTGHSFVGTVVPGKSCKVVRNGKTTYLDNSFEVDQNKFISIDRGRDPETDELIWGSIAGPFHFSRIKSFENELIAT</sequence>
<dbReference type="GO" id="GO:0016829">
    <property type="term" value="F:lyase activity"/>
    <property type="evidence" value="ECO:0007669"/>
    <property type="project" value="UniProtKB-KW"/>
</dbReference>
<dbReference type="EMBL" id="CP000840">
    <property type="protein sequence ID" value="ABW32426.1"/>
    <property type="molecule type" value="Genomic_DNA"/>
</dbReference>
<proteinExistence type="inferred from homology"/>
<dbReference type="Proteomes" id="UP000000268">
    <property type="component" value="Plasmid pREB3"/>
</dbReference>
<dbReference type="RefSeq" id="WP_012167392.1">
    <property type="nucleotide sequence ID" value="NC_009928.1"/>
</dbReference>
<dbReference type="PANTHER" id="PTHR35137">
    <property type="entry name" value="CHROMOPHORE LYASE CRL, CHLOROPLASTIC"/>
    <property type="match status" value="1"/>
</dbReference>
<dbReference type="HAMAP" id="MF_01460">
    <property type="entry name" value="Chrphore_lyase_CpxT"/>
    <property type="match status" value="1"/>
</dbReference>
<evidence type="ECO:0000256" key="1">
    <source>
        <dbReference type="ARBA" id="ARBA00008206"/>
    </source>
</evidence>
<geneLocation type="plasmid" evidence="4 5">
    <name>pREB3</name>
</geneLocation>
<organism evidence="4 5">
    <name type="scientific">Acaryochloris marina (strain MBIC 11017)</name>
    <dbReference type="NCBI Taxonomy" id="329726"/>
    <lineage>
        <taxon>Bacteria</taxon>
        <taxon>Bacillati</taxon>
        <taxon>Cyanobacteriota</taxon>
        <taxon>Cyanophyceae</taxon>
        <taxon>Acaryochloridales</taxon>
        <taxon>Acaryochloridaceae</taxon>
        <taxon>Acaryochloris</taxon>
    </lineage>
</organism>
<dbReference type="InterPro" id="IPR010404">
    <property type="entry name" value="CpcT/CpeT"/>
</dbReference>
<gene>
    <name evidence="3 4" type="primary">cpcT</name>
    <name evidence="4" type="ordered locus">AM1_C0119</name>
</gene>
<dbReference type="InterPro" id="IPR038672">
    <property type="entry name" value="CpcT/CpeT_sf"/>
</dbReference>
<keyword evidence="4" id="KW-0614">Plasmid</keyword>
<keyword evidence="5" id="KW-1185">Reference proteome</keyword>
<dbReference type="EC" id="4.-.-.-" evidence="3"/>
<dbReference type="GO" id="GO:0017006">
    <property type="term" value="P:protein-tetrapyrrole linkage"/>
    <property type="evidence" value="ECO:0007669"/>
    <property type="project" value="UniProtKB-UniRule"/>
</dbReference>
<reference evidence="4 5" key="1">
    <citation type="journal article" date="2008" name="Proc. Natl. Acad. Sci. U.S.A.">
        <title>Niche adaptation and genome expansion in the chlorophyll d-producing cyanobacterium Acaryochloris marina.</title>
        <authorList>
            <person name="Swingley W.D."/>
            <person name="Chen M."/>
            <person name="Cheung P.C."/>
            <person name="Conrad A.L."/>
            <person name="Dejesa L.C."/>
            <person name="Hao J."/>
            <person name="Honchak B.M."/>
            <person name="Karbach L.E."/>
            <person name="Kurdoglu A."/>
            <person name="Lahiri S."/>
            <person name="Mastrian S.D."/>
            <person name="Miyashita H."/>
            <person name="Page L."/>
            <person name="Ramakrishna P."/>
            <person name="Satoh S."/>
            <person name="Sattley W.M."/>
            <person name="Shimada Y."/>
            <person name="Taylor H.L."/>
            <person name="Tomo T."/>
            <person name="Tsuchiya T."/>
            <person name="Wang Z.T."/>
            <person name="Raymond J."/>
            <person name="Mimuro M."/>
            <person name="Blankenship R.E."/>
            <person name="Touchman J.W."/>
        </authorList>
    </citation>
    <scope>NUCLEOTIDE SEQUENCE [LARGE SCALE GENOMIC DNA]</scope>
    <source>
        <strain evidence="5">MBIC 11017</strain>
        <plasmid evidence="5">Plasmid pREB3</plasmid>
    </source>
</reference>
<dbReference type="PANTHER" id="PTHR35137:SF1">
    <property type="entry name" value="CHROMOPHORE LYASE CRL, CHLOROPLASTIC"/>
    <property type="match status" value="1"/>
</dbReference>
<dbReference type="AlphaFoldDB" id="A8ZML5"/>
<comment type="function">
    <text evidence="3">Covalently attaches a chromophore to Cys residue(s) of phycobiliproteins.</text>
</comment>